<name>A0A9D1EE67_9FIRM</name>
<dbReference type="InterPro" id="IPR002716">
    <property type="entry name" value="PIN_dom"/>
</dbReference>
<dbReference type="Gene3D" id="3.40.50.1010">
    <property type="entry name" value="5'-nuclease"/>
    <property type="match status" value="1"/>
</dbReference>
<organism evidence="2 3">
    <name type="scientific">Candidatus Fimimorpha faecalis</name>
    <dbReference type="NCBI Taxonomy" id="2840824"/>
    <lineage>
        <taxon>Bacteria</taxon>
        <taxon>Bacillati</taxon>
        <taxon>Bacillota</taxon>
        <taxon>Clostridia</taxon>
        <taxon>Eubacteriales</taxon>
        <taxon>Candidatus Fimimorpha</taxon>
    </lineage>
</organism>
<dbReference type="Pfam" id="PF13470">
    <property type="entry name" value="PIN_3"/>
    <property type="match status" value="1"/>
</dbReference>
<dbReference type="InterPro" id="IPR029060">
    <property type="entry name" value="PIN-like_dom_sf"/>
</dbReference>
<dbReference type="SUPFAM" id="SSF88723">
    <property type="entry name" value="PIN domain-like"/>
    <property type="match status" value="1"/>
</dbReference>
<sequence>MKIMCDTNIILDVLLERQPFVEDSYKVLSLCEEHRLEGFVSASSVTDIYYLVRKYTHSTELAYQAVGKMLEIVKVCSVTNNDVLTAYQRKAKDFEDCLVATCAKSICCDCIVTRNKKDFEEFDIPLLTPSELLQKLS</sequence>
<dbReference type="EMBL" id="DVHN01000087">
    <property type="protein sequence ID" value="HIR88747.1"/>
    <property type="molecule type" value="Genomic_DNA"/>
</dbReference>
<proteinExistence type="predicted"/>
<evidence type="ECO:0000313" key="3">
    <source>
        <dbReference type="Proteomes" id="UP000824201"/>
    </source>
</evidence>
<reference evidence="2" key="1">
    <citation type="submission" date="2020-10" db="EMBL/GenBank/DDBJ databases">
        <authorList>
            <person name="Gilroy R."/>
        </authorList>
    </citation>
    <scope>NUCLEOTIDE SEQUENCE</scope>
    <source>
        <strain evidence="2">ChiW13-3771</strain>
    </source>
</reference>
<evidence type="ECO:0000259" key="1">
    <source>
        <dbReference type="Pfam" id="PF13470"/>
    </source>
</evidence>
<dbReference type="AlphaFoldDB" id="A0A9D1EE67"/>
<gene>
    <name evidence="2" type="ORF">IAC96_07335</name>
</gene>
<accession>A0A9D1EE67</accession>
<comment type="caution">
    <text evidence="2">The sequence shown here is derived from an EMBL/GenBank/DDBJ whole genome shotgun (WGS) entry which is preliminary data.</text>
</comment>
<feature type="domain" description="PIN" evidence="1">
    <location>
        <begin position="2"/>
        <end position="117"/>
    </location>
</feature>
<dbReference type="Proteomes" id="UP000824201">
    <property type="component" value="Unassembled WGS sequence"/>
</dbReference>
<protein>
    <submittedName>
        <fullName evidence="2">PIN domain-containing protein</fullName>
    </submittedName>
</protein>
<evidence type="ECO:0000313" key="2">
    <source>
        <dbReference type="EMBL" id="HIR88747.1"/>
    </source>
</evidence>
<reference evidence="2" key="2">
    <citation type="journal article" date="2021" name="PeerJ">
        <title>Extensive microbial diversity within the chicken gut microbiome revealed by metagenomics and culture.</title>
        <authorList>
            <person name="Gilroy R."/>
            <person name="Ravi A."/>
            <person name="Getino M."/>
            <person name="Pursley I."/>
            <person name="Horton D.L."/>
            <person name="Alikhan N.F."/>
            <person name="Baker D."/>
            <person name="Gharbi K."/>
            <person name="Hall N."/>
            <person name="Watson M."/>
            <person name="Adriaenssens E.M."/>
            <person name="Foster-Nyarko E."/>
            <person name="Jarju S."/>
            <person name="Secka A."/>
            <person name="Antonio M."/>
            <person name="Oren A."/>
            <person name="Chaudhuri R.R."/>
            <person name="La Ragione R."/>
            <person name="Hildebrand F."/>
            <person name="Pallen M.J."/>
        </authorList>
    </citation>
    <scope>NUCLEOTIDE SEQUENCE</scope>
    <source>
        <strain evidence="2">ChiW13-3771</strain>
    </source>
</reference>